<organism evidence="1 2">
    <name type="scientific">Halalkalibacter akibai (strain ATCC 43226 / DSM 21942 / CIP 109018 / JCM 9157 / 1139)</name>
    <name type="common">Bacillus akibai</name>
    <dbReference type="NCBI Taxonomy" id="1236973"/>
    <lineage>
        <taxon>Bacteria</taxon>
        <taxon>Bacillati</taxon>
        <taxon>Bacillota</taxon>
        <taxon>Bacilli</taxon>
        <taxon>Bacillales</taxon>
        <taxon>Bacillaceae</taxon>
        <taxon>Halalkalibacter</taxon>
    </lineage>
</organism>
<name>W4R0D2_HALA3</name>
<gene>
    <name evidence="1" type="ORF">JCM9157_4643</name>
</gene>
<dbReference type="eggNOG" id="ENOG50331R9">
    <property type="taxonomic scope" value="Bacteria"/>
</dbReference>
<evidence type="ECO:0000313" key="2">
    <source>
        <dbReference type="Proteomes" id="UP000018896"/>
    </source>
</evidence>
<accession>W4R0D2</accession>
<dbReference type="EMBL" id="BAUV01000068">
    <property type="protein sequence ID" value="GAE37368.1"/>
    <property type="molecule type" value="Genomic_DNA"/>
</dbReference>
<evidence type="ECO:0000313" key="1">
    <source>
        <dbReference type="EMBL" id="GAE37368.1"/>
    </source>
</evidence>
<dbReference type="AlphaFoldDB" id="W4R0D2"/>
<reference evidence="1 2" key="1">
    <citation type="journal article" date="2014" name="Genome Announc.">
        <title>Draft Genome Sequences of Three Alkaliphilic Bacillus Strains, Bacillus wakoensis JCM 9140T, Bacillus akibai JCM 9157T, and Bacillus hemicellulosilyticus JCM 9152T.</title>
        <authorList>
            <person name="Yuki M."/>
            <person name="Oshima K."/>
            <person name="Suda W."/>
            <person name="Oshida Y."/>
            <person name="Kitamura K."/>
            <person name="Iida T."/>
            <person name="Hattori M."/>
            <person name="Ohkuma M."/>
        </authorList>
    </citation>
    <scope>NUCLEOTIDE SEQUENCE [LARGE SCALE GENOMIC DNA]</scope>
    <source>
        <strain evidence="1 2">JCM 9157</strain>
    </source>
</reference>
<proteinExistence type="predicted"/>
<keyword evidence="2" id="KW-1185">Reference proteome</keyword>
<protein>
    <submittedName>
        <fullName evidence="1">Uncharacterized protein</fullName>
    </submittedName>
</protein>
<dbReference type="STRING" id="1236973.JCM9157_4643"/>
<dbReference type="Proteomes" id="UP000018896">
    <property type="component" value="Unassembled WGS sequence"/>
</dbReference>
<comment type="caution">
    <text evidence="1">The sequence shown here is derived from an EMBL/GenBank/DDBJ whole genome shotgun (WGS) entry which is preliminary data.</text>
</comment>
<sequence>MSWLNWFSRSKKEEQVIQRLEKLEKLIETLSEKETIYHINVEKIDVHDLKLENLTFSLDKLDIKDLSGALNLGNNLGVRVNQEDQLDKDKVKFKKDHLVKKKQADQIIKPNQKGYTFTIKPDIKEK</sequence>